<evidence type="ECO:0000259" key="8">
    <source>
        <dbReference type="Pfam" id="PF01488"/>
    </source>
</evidence>
<evidence type="ECO:0000313" key="11">
    <source>
        <dbReference type="Proteomes" id="UP000199228"/>
    </source>
</evidence>
<dbReference type="SUPFAM" id="SSF69742">
    <property type="entry name" value="Glutamyl tRNA-reductase catalytic, N-terminal domain"/>
    <property type="match status" value="1"/>
</dbReference>
<feature type="binding site" evidence="4 6">
    <location>
        <position position="106"/>
    </location>
    <ligand>
        <name>substrate</name>
    </ligand>
</feature>
<feature type="site" description="Important for activity" evidence="4 7">
    <location>
        <position position="96"/>
    </location>
</feature>
<dbReference type="InterPro" id="IPR036343">
    <property type="entry name" value="GluRdtase_N_sf"/>
</dbReference>
<feature type="binding site" evidence="4 6">
    <location>
        <position position="117"/>
    </location>
    <ligand>
        <name>substrate</name>
    </ligand>
</feature>
<dbReference type="GO" id="GO:0050661">
    <property type="term" value="F:NADP binding"/>
    <property type="evidence" value="ECO:0007669"/>
    <property type="project" value="InterPro"/>
</dbReference>
<evidence type="ECO:0000256" key="2">
    <source>
        <dbReference type="ARBA" id="ARBA00023002"/>
    </source>
</evidence>
<dbReference type="UniPathway" id="UPA00251">
    <property type="reaction ID" value="UER00316"/>
</dbReference>
<evidence type="ECO:0000256" key="7">
    <source>
        <dbReference type="PIRSR" id="PIRSR000445-4"/>
    </source>
</evidence>
<dbReference type="FunFam" id="3.30.460.30:FF:000001">
    <property type="entry name" value="Glutamyl-tRNA reductase"/>
    <property type="match status" value="1"/>
</dbReference>
<organism evidence="10 11">
    <name type="scientific">Eubacterium oxidoreducens</name>
    <dbReference type="NCBI Taxonomy" id="1732"/>
    <lineage>
        <taxon>Bacteria</taxon>
        <taxon>Bacillati</taxon>
        <taxon>Bacillota</taxon>
        <taxon>Clostridia</taxon>
        <taxon>Eubacteriales</taxon>
        <taxon>Eubacteriaceae</taxon>
        <taxon>Eubacterium</taxon>
    </lineage>
</organism>
<dbReference type="GO" id="GO:0019353">
    <property type="term" value="P:protoporphyrinogen IX biosynthetic process from glutamate"/>
    <property type="evidence" value="ECO:0007669"/>
    <property type="project" value="TreeGrafter"/>
</dbReference>
<keyword evidence="3 4" id="KW-0627">Porphyrin biosynthesis</keyword>
<keyword evidence="1 4" id="KW-0521">NADP</keyword>
<feature type="domain" description="Quinate/shikimate 5-dehydrogenase/glutamyl-tRNA reductase" evidence="8">
    <location>
        <begin position="176"/>
        <end position="300"/>
    </location>
</feature>
<dbReference type="PANTHER" id="PTHR43013">
    <property type="entry name" value="GLUTAMYL-TRNA REDUCTASE"/>
    <property type="match status" value="1"/>
</dbReference>
<dbReference type="PANTHER" id="PTHR43013:SF1">
    <property type="entry name" value="GLUTAMYL-TRNA REDUCTASE"/>
    <property type="match status" value="1"/>
</dbReference>
<comment type="miscellaneous">
    <text evidence="4">During catalysis, the active site Cys acts as a nucleophile attacking the alpha-carbonyl group of tRNA-bound glutamate with the formation of a thioester intermediate between enzyme and glutamate, and the concomitant release of tRNA(Glu). The thioester intermediate is finally reduced by direct hydride transfer from NADPH, to form the product GSA.</text>
</comment>
<feature type="binding site" evidence="4 6">
    <location>
        <begin position="111"/>
        <end position="113"/>
    </location>
    <ligand>
        <name>substrate</name>
    </ligand>
</feature>
<dbReference type="HAMAP" id="MF_00087">
    <property type="entry name" value="Glu_tRNA_reductase"/>
    <property type="match status" value="1"/>
</dbReference>
<feature type="binding site" evidence="4 6">
    <location>
        <begin position="48"/>
        <end position="51"/>
    </location>
    <ligand>
        <name>substrate</name>
    </ligand>
</feature>
<dbReference type="NCBIfam" id="TIGR01035">
    <property type="entry name" value="hemA"/>
    <property type="match status" value="1"/>
</dbReference>
<dbReference type="InterPro" id="IPR006151">
    <property type="entry name" value="Shikm_DH/Glu-tRNA_Rdtase"/>
</dbReference>
<dbReference type="AlphaFoldDB" id="A0A1G6BA21"/>
<evidence type="ECO:0000313" key="10">
    <source>
        <dbReference type="EMBL" id="SDB17464.1"/>
    </source>
</evidence>
<accession>A0A1G6BA21</accession>
<reference evidence="10 11" key="1">
    <citation type="submission" date="2016-10" db="EMBL/GenBank/DDBJ databases">
        <authorList>
            <person name="de Groot N.N."/>
        </authorList>
    </citation>
    <scope>NUCLEOTIDE SEQUENCE [LARGE SCALE GENOMIC DNA]</scope>
    <source>
        <strain evidence="10 11">DSM 3217</strain>
    </source>
</reference>
<comment type="catalytic activity">
    <reaction evidence="4">
        <text>(S)-4-amino-5-oxopentanoate + tRNA(Glu) + NADP(+) = L-glutamyl-tRNA(Glu) + NADPH + H(+)</text>
        <dbReference type="Rhea" id="RHEA:12344"/>
        <dbReference type="Rhea" id="RHEA-COMP:9663"/>
        <dbReference type="Rhea" id="RHEA-COMP:9680"/>
        <dbReference type="ChEBI" id="CHEBI:15378"/>
        <dbReference type="ChEBI" id="CHEBI:57501"/>
        <dbReference type="ChEBI" id="CHEBI:57783"/>
        <dbReference type="ChEBI" id="CHEBI:58349"/>
        <dbReference type="ChEBI" id="CHEBI:78442"/>
        <dbReference type="ChEBI" id="CHEBI:78520"/>
        <dbReference type="EC" id="1.2.1.70"/>
    </reaction>
</comment>
<dbReference type="SUPFAM" id="SSF51735">
    <property type="entry name" value="NAD(P)-binding Rossmann-fold domains"/>
    <property type="match status" value="1"/>
</dbReference>
<dbReference type="EC" id="1.2.1.70" evidence="4"/>
<dbReference type="RefSeq" id="WP_090173392.1">
    <property type="nucleotide sequence ID" value="NZ_FMXR01000009.1"/>
</dbReference>
<dbReference type="PROSITE" id="PS50176">
    <property type="entry name" value="ARM_REPEAT"/>
    <property type="match status" value="1"/>
</dbReference>
<dbReference type="Proteomes" id="UP000199228">
    <property type="component" value="Unassembled WGS sequence"/>
</dbReference>
<comment type="function">
    <text evidence="4">Catalyzes the NADPH-dependent reduction of glutamyl-tRNA(Glu) to glutamate 1-semialdehyde (GSA).</text>
</comment>
<dbReference type="Pfam" id="PF01488">
    <property type="entry name" value="Shikimate_DH"/>
    <property type="match status" value="1"/>
</dbReference>
<feature type="domain" description="Glutamyl-tRNA reductase N-terminal" evidence="9">
    <location>
        <begin position="4"/>
        <end position="153"/>
    </location>
</feature>
<dbReference type="Gene3D" id="3.40.50.720">
    <property type="entry name" value="NAD(P)-binding Rossmann-like Domain"/>
    <property type="match status" value="1"/>
</dbReference>
<sequence>MNIISISHKKAGLEERSRFAFSDEDKKEFRRQLFEIFPEIRECVILSTCNRCEIFWNGDDENVKEVEKFLCRYKNVPHSHAIGYLGIYTGSRAIRHLTRVACGIDSMVLGEDEILRQIKEAYYEAHESGATDYELNTIFQMAIAAAKEIKTSTGLSTTPVSIGTLVANMVSSLISEGYGNKVMILGITGKIGNITAKNIVAKGGVIVTGTTRKHNAEGLLPSYPQIKMAEFHDRYELMRDMDIIISSTESPHYTVTADEYIKTVGNDRKRIFIDLAVPPDIDSSIEELDNCRLVTIDYFKQLSEHNNNLKAEKALDARKKADMHADEIEKELRLHEIITKLPEIREMISANGIDKLVYGLRKKADKEQVEQIADWLLGNLI</sequence>
<gene>
    <name evidence="4" type="primary">hemA</name>
    <name evidence="10" type="ORF">SAMN02910417_01274</name>
</gene>
<name>A0A1G6BA21_EUBOX</name>
<evidence type="ECO:0000256" key="6">
    <source>
        <dbReference type="PIRSR" id="PIRSR000445-2"/>
    </source>
</evidence>
<dbReference type="EMBL" id="FMXR01000009">
    <property type="protein sequence ID" value="SDB17464.1"/>
    <property type="molecule type" value="Genomic_DNA"/>
</dbReference>
<keyword evidence="11" id="KW-1185">Reference proteome</keyword>
<evidence type="ECO:0000256" key="1">
    <source>
        <dbReference type="ARBA" id="ARBA00022857"/>
    </source>
</evidence>
<dbReference type="InterPro" id="IPR015895">
    <property type="entry name" value="4pyrrol_synth_GluRdtase_N"/>
</dbReference>
<comment type="domain">
    <text evidence="4">Possesses an unusual extended V-shaped dimeric structure with each monomer consisting of three distinct domains arranged along a curved 'spinal' alpha-helix. The N-terminal catalytic domain specifically recognizes the glutamate moiety of the substrate. The second domain is the NADPH-binding domain, and the third C-terminal domain is responsible for dimerization.</text>
</comment>
<feature type="active site" description="Nucleophile" evidence="4 5">
    <location>
        <position position="49"/>
    </location>
</feature>
<feature type="binding site" evidence="4">
    <location>
        <begin position="187"/>
        <end position="192"/>
    </location>
    <ligand>
        <name>NADP(+)</name>
        <dbReference type="ChEBI" id="CHEBI:58349"/>
    </ligand>
</feature>
<comment type="subunit">
    <text evidence="4">Homodimer.</text>
</comment>
<dbReference type="Pfam" id="PF05201">
    <property type="entry name" value="GlutR_N"/>
    <property type="match status" value="1"/>
</dbReference>
<evidence type="ECO:0000256" key="3">
    <source>
        <dbReference type="ARBA" id="ARBA00023244"/>
    </source>
</evidence>
<evidence type="ECO:0000256" key="5">
    <source>
        <dbReference type="PIRSR" id="PIRSR000445-1"/>
    </source>
</evidence>
<dbReference type="Gene3D" id="3.30.460.30">
    <property type="entry name" value="Glutamyl-tRNA reductase, N-terminal domain"/>
    <property type="match status" value="1"/>
</dbReference>
<dbReference type="STRING" id="1732.SAMN02910417_01274"/>
<comment type="pathway">
    <text evidence="4">Porphyrin-containing compound metabolism; protoporphyrin-IX biosynthesis; 5-aminolevulinate from L-glutamyl-tRNA(Glu): step 1/2.</text>
</comment>
<dbReference type="InterPro" id="IPR018214">
    <property type="entry name" value="GluRdtase_CS"/>
</dbReference>
<evidence type="ECO:0000259" key="9">
    <source>
        <dbReference type="Pfam" id="PF05201"/>
    </source>
</evidence>
<keyword evidence="2 4" id="KW-0560">Oxidoreductase</keyword>
<dbReference type="GO" id="GO:0008883">
    <property type="term" value="F:glutamyl-tRNA reductase activity"/>
    <property type="evidence" value="ECO:0007669"/>
    <property type="project" value="UniProtKB-UniRule"/>
</dbReference>
<dbReference type="InterPro" id="IPR000225">
    <property type="entry name" value="Armadillo"/>
</dbReference>
<proteinExistence type="inferred from homology"/>
<evidence type="ECO:0000256" key="4">
    <source>
        <dbReference type="HAMAP-Rule" id="MF_00087"/>
    </source>
</evidence>
<dbReference type="OrthoDB" id="110209at2"/>
<dbReference type="PROSITE" id="PS00747">
    <property type="entry name" value="GLUTR"/>
    <property type="match status" value="1"/>
</dbReference>
<dbReference type="InterPro" id="IPR036291">
    <property type="entry name" value="NAD(P)-bd_dom_sf"/>
</dbReference>
<dbReference type="InterPro" id="IPR000343">
    <property type="entry name" value="4pyrrol_synth_GluRdtase"/>
</dbReference>
<protein>
    <recommendedName>
        <fullName evidence="4">Glutamyl-tRNA reductase</fullName>
        <shortName evidence="4">GluTR</shortName>
        <ecNumber evidence="4">1.2.1.70</ecNumber>
    </recommendedName>
</protein>
<dbReference type="PIRSF" id="PIRSF000445">
    <property type="entry name" value="4pyrrol_synth_GluRdtase"/>
    <property type="match status" value="1"/>
</dbReference>
<comment type="similarity">
    <text evidence="4">Belongs to the glutamyl-tRNA reductase family.</text>
</comment>